<dbReference type="PANTHER" id="PTHR43740">
    <property type="entry name" value="LEUCYL-TRNA SYNTHETASE"/>
    <property type="match status" value="1"/>
</dbReference>
<keyword evidence="5 11" id="KW-0547">Nucleotide-binding</keyword>
<dbReference type="FunFam" id="1.10.730.10:FF:000002">
    <property type="entry name" value="Leucine--tRNA ligase"/>
    <property type="match status" value="1"/>
</dbReference>
<evidence type="ECO:0000256" key="3">
    <source>
        <dbReference type="ARBA" id="ARBA00013164"/>
    </source>
</evidence>
<evidence type="ECO:0000256" key="11">
    <source>
        <dbReference type="RuleBase" id="RU363035"/>
    </source>
</evidence>
<evidence type="ECO:0000313" key="17">
    <source>
        <dbReference type="EMBL" id="KAF2811815.1"/>
    </source>
</evidence>
<dbReference type="InterPro" id="IPR014729">
    <property type="entry name" value="Rossmann-like_a/b/a_fold"/>
</dbReference>
<evidence type="ECO:0000256" key="2">
    <source>
        <dbReference type="ARBA" id="ARBA00005594"/>
    </source>
</evidence>
<keyword evidence="6 11" id="KW-0067">ATP-binding</keyword>
<evidence type="ECO:0000256" key="6">
    <source>
        <dbReference type="ARBA" id="ARBA00022840"/>
    </source>
</evidence>
<dbReference type="GO" id="GO:0002161">
    <property type="term" value="F:aminoacyl-tRNA deacylase activity"/>
    <property type="evidence" value="ECO:0007669"/>
    <property type="project" value="InterPro"/>
</dbReference>
<dbReference type="PANTHER" id="PTHR43740:SF2">
    <property type="entry name" value="LEUCINE--TRNA LIGASE, MITOCHONDRIAL"/>
    <property type="match status" value="1"/>
</dbReference>
<feature type="non-terminal residue" evidence="17">
    <location>
        <position position="1044"/>
    </location>
</feature>
<reference evidence="17 19" key="1">
    <citation type="journal article" date="2020" name="Stud. Mycol.">
        <title>101 Dothideomycetes genomes: a test case for predicting lifestyles and emergence of pathogens.</title>
        <authorList>
            <person name="Haridas S."/>
            <person name="Albert R."/>
            <person name="Binder M."/>
            <person name="Bloem J."/>
            <person name="Labutti K."/>
            <person name="Salamov A."/>
            <person name="Andreopoulos B."/>
            <person name="Baker S."/>
            <person name="Barry K."/>
            <person name="Bills G."/>
            <person name="Bluhm B."/>
            <person name="Cannon C."/>
            <person name="Castanera R."/>
            <person name="Culley D."/>
            <person name="Daum C."/>
            <person name="Ezra D."/>
            <person name="Gonzalez J."/>
            <person name="Henrissat B."/>
            <person name="Kuo A."/>
            <person name="Liang C."/>
            <person name="Lipzen A."/>
            <person name="Lutzoni F."/>
            <person name="Magnuson J."/>
            <person name="Mondo S."/>
            <person name="Nolan M."/>
            <person name="Ohm R."/>
            <person name="Pangilinan J."/>
            <person name="Park H.-J."/>
            <person name="Ramirez L."/>
            <person name="Alfaro M."/>
            <person name="Sun H."/>
            <person name="Tritt A."/>
            <person name="Yoshinaga Y."/>
            <person name="Zwiers L.-H."/>
            <person name="Turgeon B."/>
            <person name="Goodwin S."/>
            <person name="Spatafora J."/>
            <person name="Crous P."/>
            <person name="Grigoriev I."/>
        </authorList>
    </citation>
    <scope>NUCLEOTIDE SEQUENCE</scope>
    <source>
        <strain evidence="17 19">CBS 304.34</strain>
    </source>
</reference>
<feature type="domain" description="Leucyl-tRNA synthetase editing" evidence="16">
    <location>
        <begin position="243"/>
        <end position="410"/>
    </location>
</feature>
<dbReference type="InterPro" id="IPR013155">
    <property type="entry name" value="M/V/L/I-tRNA-synth_anticd-bd"/>
</dbReference>
<dbReference type="AlphaFoldDB" id="A0A6A6YV18"/>
<evidence type="ECO:0000259" key="14">
    <source>
        <dbReference type="Pfam" id="PF08264"/>
    </source>
</evidence>
<feature type="domain" description="Methionyl/Valyl/Leucyl/Isoleucyl-tRNA synthetase anticodon-binding" evidence="14">
    <location>
        <begin position="803"/>
        <end position="882"/>
    </location>
</feature>
<dbReference type="OrthoDB" id="15954at2759"/>
<feature type="domain" description="Methionyl/Leucyl tRNA synthetase" evidence="15">
    <location>
        <begin position="72"/>
        <end position="191"/>
    </location>
</feature>
<dbReference type="Pfam" id="PF09334">
    <property type="entry name" value="tRNA-synt_1g"/>
    <property type="match status" value="1"/>
</dbReference>
<dbReference type="EMBL" id="MU003698">
    <property type="protein sequence ID" value="KAF2811815.1"/>
    <property type="molecule type" value="Genomic_DNA"/>
</dbReference>
<dbReference type="Gene3D" id="3.40.50.620">
    <property type="entry name" value="HUPs"/>
    <property type="match status" value="2"/>
</dbReference>
<evidence type="ECO:0000313" key="19">
    <source>
        <dbReference type="RefSeq" id="XP_033578779.1"/>
    </source>
</evidence>
<evidence type="ECO:0000259" key="13">
    <source>
        <dbReference type="Pfam" id="PF00133"/>
    </source>
</evidence>
<evidence type="ECO:0000256" key="7">
    <source>
        <dbReference type="ARBA" id="ARBA00022917"/>
    </source>
</evidence>
<dbReference type="Proteomes" id="UP000504636">
    <property type="component" value="Unplaced"/>
</dbReference>
<proteinExistence type="inferred from homology"/>
<evidence type="ECO:0000256" key="1">
    <source>
        <dbReference type="ARBA" id="ARBA00004173"/>
    </source>
</evidence>
<feature type="region of interest" description="Disordered" evidence="12">
    <location>
        <begin position="948"/>
        <end position="967"/>
    </location>
</feature>
<keyword evidence="4 11" id="KW-0436">Ligase</keyword>
<dbReference type="SUPFAM" id="SSF52374">
    <property type="entry name" value="Nucleotidylyl transferase"/>
    <property type="match status" value="1"/>
</dbReference>
<dbReference type="FunFam" id="3.40.50.620:FF:000100">
    <property type="entry name" value="probable leucine--tRNA ligase, mitochondrial"/>
    <property type="match status" value="1"/>
</dbReference>
<dbReference type="InterPro" id="IPR002302">
    <property type="entry name" value="Leu-tRNA-ligase"/>
</dbReference>
<comment type="subcellular location">
    <subcellularLocation>
        <location evidence="1">Mitochondrion</location>
    </subcellularLocation>
</comment>
<dbReference type="NCBIfam" id="TIGR00396">
    <property type="entry name" value="leuS_bact"/>
    <property type="match status" value="1"/>
</dbReference>
<dbReference type="GO" id="GO:0005524">
    <property type="term" value="F:ATP binding"/>
    <property type="evidence" value="ECO:0007669"/>
    <property type="project" value="UniProtKB-KW"/>
</dbReference>
<dbReference type="GeneID" id="54456294"/>
<keyword evidence="8 11" id="KW-0030">Aminoacyl-tRNA synthetase</keyword>
<organism evidence="17">
    <name type="scientific">Mytilinidion resinicola</name>
    <dbReference type="NCBI Taxonomy" id="574789"/>
    <lineage>
        <taxon>Eukaryota</taxon>
        <taxon>Fungi</taxon>
        <taxon>Dikarya</taxon>
        <taxon>Ascomycota</taxon>
        <taxon>Pezizomycotina</taxon>
        <taxon>Dothideomycetes</taxon>
        <taxon>Pleosporomycetidae</taxon>
        <taxon>Mytilinidiales</taxon>
        <taxon>Mytilinidiaceae</taxon>
        <taxon>Mytilinidion</taxon>
    </lineage>
</organism>
<sequence>MRWRGSLRPGRPLALRSLRRSYAAAADPEDNASYYERIGAIDTKWQSRWEKPKHQPAPVKDIKRGKAYILPMFPYPSGNLHLGHLRVYTISDVLARFKQMQGYDVIHPIGWDAFGLPAENAAIERGISPATWTLQNIASMKEQMKAMGGRWDWDRKLFLMLHERGLAYQAESMVNFDPVDQTVLANEQVDANGCSWRSGAKVQKIMLKQWFLKIKEFQQPLLDDLEVLAKDNKWPERVLAMQKHWLGKSEGAKVTFQLENPDGTRCWPEVEVYTTRLDTLFGVQYLALSISHPIVTELAETHGKLRTFLQGARNLPSDSKDGHKLPGIKARNPLFAAGLDGLSKVPEWIPVYTAPYVLDHYGSGAVMGVPGHDIRDNDFWRENAPPPATVNVVVTAEKATSSELTVDAKFTASTIPPVGRFFSAKADTIKPITNKGYVAEGFGEFSGMTSDEASNAIIKSLRKNNVYAEKAENWRLRDWLISRQRYWGTPIPIIHCDTCGPVPVPDSDLPVELPALADEFFKGKTGNPLQDIRSWKTTTCPKCHAQADRETDTMDTFMDSSWYFMRFLDPSNTAAPISPKNADLGMPVDVYVGGVEHAILHLLYARFISKFLATTPLWPSGGGPENRAEPFKQLITQGMVHGKTYSDPANGRFLRPDEVDLTDAVSPKIISSGLEPVVSYEKMSKSKYNGVDPGATIATYGADATRAHMLFQAPVSEVLEWNEGSISGIQRWFARLWRLSSAPWIPPEVLKHGFIPPKDQDITLLKILESVLPDEPADPKSPLQTSDEDLVQVLNPTEVALWLKTQSTIARVTDSYSNTHTLNTVVSDLMSLTNTIWDTQSDSRLSCTLQYLSLTSLLRMLAPIAPAFAEECWERLHKLVARDQVYQRDHPLHAPGQVERLSYVRSIFSFGFPIHDPQIGKLINRTQNCAVMIDGRLKFTTEIPMPPASLTSPIDEGEEGKGSSKTTVQAFVRQTDELRAWVVDTIRETAEGKLWLGEGGKLGWPKKEECPGAYRTGVEGMQVFVVKEGKTVNFVTPKPNKKGK</sequence>
<dbReference type="Gene3D" id="1.10.730.10">
    <property type="entry name" value="Isoleucyl-tRNA Synthetase, Domain 1"/>
    <property type="match status" value="1"/>
</dbReference>
<dbReference type="InterPro" id="IPR001412">
    <property type="entry name" value="aa-tRNA-synth_I_CS"/>
</dbReference>
<dbReference type="EC" id="6.1.1.4" evidence="3"/>
<dbReference type="RefSeq" id="XP_033578779.1">
    <property type="nucleotide sequence ID" value="XM_033715401.1"/>
</dbReference>
<evidence type="ECO:0000256" key="5">
    <source>
        <dbReference type="ARBA" id="ARBA00022741"/>
    </source>
</evidence>
<dbReference type="InterPro" id="IPR009008">
    <property type="entry name" value="Val/Leu/Ile-tRNA-synth_edit"/>
</dbReference>
<evidence type="ECO:0000256" key="12">
    <source>
        <dbReference type="SAM" id="MobiDB-lite"/>
    </source>
</evidence>
<evidence type="ECO:0000256" key="9">
    <source>
        <dbReference type="ARBA" id="ARBA00030520"/>
    </source>
</evidence>
<dbReference type="InterPro" id="IPR002300">
    <property type="entry name" value="aa-tRNA-synth_Ia"/>
</dbReference>
<dbReference type="SUPFAM" id="SSF47323">
    <property type="entry name" value="Anticodon-binding domain of a subclass of class I aminoacyl-tRNA synthetases"/>
    <property type="match status" value="1"/>
</dbReference>
<dbReference type="Pfam" id="PF13603">
    <property type="entry name" value="tRNA-synt_1_2"/>
    <property type="match status" value="1"/>
</dbReference>
<accession>A0A6A6YV18</accession>
<evidence type="ECO:0000259" key="15">
    <source>
        <dbReference type="Pfam" id="PF09334"/>
    </source>
</evidence>
<dbReference type="PRINTS" id="PR00985">
    <property type="entry name" value="TRNASYNTHLEU"/>
</dbReference>
<evidence type="ECO:0000259" key="16">
    <source>
        <dbReference type="Pfam" id="PF13603"/>
    </source>
</evidence>
<dbReference type="PROSITE" id="PS00178">
    <property type="entry name" value="AA_TRNA_LIGASE_I"/>
    <property type="match status" value="1"/>
</dbReference>
<dbReference type="InterPro" id="IPR015413">
    <property type="entry name" value="Methionyl/Leucyl_tRNA_Synth"/>
</dbReference>
<comment type="catalytic activity">
    <reaction evidence="10">
        <text>tRNA(Leu) + L-leucine + ATP = L-leucyl-tRNA(Leu) + AMP + diphosphate</text>
        <dbReference type="Rhea" id="RHEA:11688"/>
        <dbReference type="Rhea" id="RHEA-COMP:9613"/>
        <dbReference type="Rhea" id="RHEA-COMP:9622"/>
        <dbReference type="ChEBI" id="CHEBI:30616"/>
        <dbReference type="ChEBI" id="CHEBI:33019"/>
        <dbReference type="ChEBI" id="CHEBI:57427"/>
        <dbReference type="ChEBI" id="CHEBI:78442"/>
        <dbReference type="ChEBI" id="CHEBI:78494"/>
        <dbReference type="ChEBI" id="CHEBI:456215"/>
        <dbReference type="EC" id="6.1.1.4"/>
    </reaction>
</comment>
<dbReference type="SUPFAM" id="SSF50677">
    <property type="entry name" value="ValRS/IleRS/LeuRS editing domain"/>
    <property type="match status" value="1"/>
</dbReference>
<dbReference type="GO" id="GO:0032543">
    <property type="term" value="P:mitochondrial translation"/>
    <property type="evidence" value="ECO:0007669"/>
    <property type="project" value="TreeGrafter"/>
</dbReference>
<evidence type="ECO:0000256" key="4">
    <source>
        <dbReference type="ARBA" id="ARBA00022598"/>
    </source>
</evidence>
<dbReference type="Pfam" id="PF00133">
    <property type="entry name" value="tRNA-synt_1"/>
    <property type="match status" value="1"/>
</dbReference>
<protein>
    <recommendedName>
        <fullName evidence="3">leucine--tRNA ligase</fullName>
        <ecNumber evidence="3">6.1.1.4</ecNumber>
    </recommendedName>
    <alternativeName>
        <fullName evidence="9">Leucyl-tRNA synthetase</fullName>
    </alternativeName>
</protein>
<dbReference type="GO" id="GO:0004823">
    <property type="term" value="F:leucine-tRNA ligase activity"/>
    <property type="evidence" value="ECO:0007669"/>
    <property type="project" value="UniProtKB-EC"/>
</dbReference>
<keyword evidence="7 11" id="KW-0648">Protein biosynthesis</keyword>
<reference evidence="19" key="3">
    <citation type="submission" date="2025-04" db="UniProtKB">
        <authorList>
            <consortium name="RefSeq"/>
        </authorList>
    </citation>
    <scope>IDENTIFICATION</scope>
    <source>
        <strain evidence="19">CBS 304.34</strain>
    </source>
</reference>
<comment type="similarity">
    <text evidence="2 11">Belongs to the class-I aminoacyl-tRNA synthetase family.</text>
</comment>
<name>A0A6A6YV18_9PEZI</name>
<feature type="domain" description="Aminoacyl-tRNA synthetase class Ia" evidence="13">
    <location>
        <begin position="466"/>
        <end position="641"/>
    </location>
</feature>
<evidence type="ECO:0000313" key="18">
    <source>
        <dbReference type="Proteomes" id="UP000504636"/>
    </source>
</evidence>
<dbReference type="InterPro" id="IPR025709">
    <property type="entry name" value="Leu_tRNA-synth_edit"/>
</dbReference>
<gene>
    <name evidence="17 19" type="ORF">BDZ99DRAFT_384764</name>
</gene>
<dbReference type="GO" id="GO:0006429">
    <property type="term" value="P:leucyl-tRNA aminoacylation"/>
    <property type="evidence" value="ECO:0007669"/>
    <property type="project" value="InterPro"/>
</dbReference>
<reference evidence="19" key="2">
    <citation type="submission" date="2020-04" db="EMBL/GenBank/DDBJ databases">
        <authorList>
            <consortium name="NCBI Genome Project"/>
        </authorList>
    </citation>
    <scope>NUCLEOTIDE SEQUENCE</scope>
    <source>
        <strain evidence="19">CBS 304.34</strain>
    </source>
</reference>
<evidence type="ECO:0000256" key="10">
    <source>
        <dbReference type="ARBA" id="ARBA00047469"/>
    </source>
</evidence>
<evidence type="ECO:0000256" key="8">
    <source>
        <dbReference type="ARBA" id="ARBA00023146"/>
    </source>
</evidence>
<dbReference type="InterPro" id="IPR009080">
    <property type="entry name" value="tRNAsynth_Ia_anticodon-bd"/>
</dbReference>
<dbReference type="Pfam" id="PF08264">
    <property type="entry name" value="Anticodon_1"/>
    <property type="match status" value="1"/>
</dbReference>
<dbReference type="GO" id="GO:0005739">
    <property type="term" value="C:mitochondrion"/>
    <property type="evidence" value="ECO:0007669"/>
    <property type="project" value="UniProtKB-SubCell"/>
</dbReference>
<keyword evidence="18" id="KW-1185">Reference proteome</keyword>